<comment type="similarity">
    <text evidence="1">Belongs to the plant LTP family.</text>
</comment>
<protein>
    <submittedName>
        <fullName evidence="9">Non-specific lipid-transfer protein C6-like</fullName>
    </submittedName>
</protein>
<sequence length="193" mass="19587">MALKLSAPTPFSASALGLVILVVVAVSASAAAAASDCTGALMSMMPCLDYITDLKAKAPLPSCCLEVGQVLDSQPLCLCHILNGDVSKLIGRPINTSRTLALPGLCNLSTPPISEFASSSIDLRSAAANISATITTFRGAGDRSSLHTLNTEISNGVVVLILLKPSSSSSSSSSPNPTDSPSPGSHLSPHMPS</sequence>
<dbReference type="InterPro" id="IPR036312">
    <property type="entry name" value="Bifun_inhib/LTP/seed_sf"/>
</dbReference>
<proteinExistence type="inferred from homology"/>
<organism evidence="8 9">
    <name type="scientific">Ananas comosus</name>
    <name type="common">Pineapple</name>
    <name type="synonym">Ananas ananas</name>
    <dbReference type="NCBI Taxonomy" id="4615"/>
    <lineage>
        <taxon>Eukaryota</taxon>
        <taxon>Viridiplantae</taxon>
        <taxon>Streptophyta</taxon>
        <taxon>Embryophyta</taxon>
        <taxon>Tracheophyta</taxon>
        <taxon>Spermatophyta</taxon>
        <taxon>Magnoliopsida</taxon>
        <taxon>Liliopsida</taxon>
        <taxon>Poales</taxon>
        <taxon>Bromeliaceae</taxon>
        <taxon>Bromelioideae</taxon>
        <taxon>Ananas</taxon>
    </lineage>
</organism>
<gene>
    <name evidence="9" type="primary">LOC109718473</name>
</gene>
<evidence type="ECO:0000256" key="3">
    <source>
        <dbReference type="ARBA" id="ARBA00023157"/>
    </source>
</evidence>
<keyword evidence="2 6" id="KW-0732">Signal</keyword>
<feature type="chain" id="PRO_5028147929" evidence="6">
    <location>
        <begin position="34"/>
        <end position="193"/>
    </location>
</feature>
<keyword evidence="4" id="KW-0325">Glycoprotein</keyword>
<evidence type="ECO:0000256" key="6">
    <source>
        <dbReference type="SAM" id="SignalP"/>
    </source>
</evidence>
<dbReference type="RefSeq" id="XP_020100319.1">
    <property type="nucleotide sequence ID" value="XM_020244730.1"/>
</dbReference>
<evidence type="ECO:0000313" key="8">
    <source>
        <dbReference type="Proteomes" id="UP000515123"/>
    </source>
</evidence>
<evidence type="ECO:0000256" key="5">
    <source>
        <dbReference type="SAM" id="MobiDB-lite"/>
    </source>
</evidence>
<dbReference type="AlphaFoldDB" id="A0A6P5FWE7"/>
<dbReference type="Gene3D" id="1.10.110.10">
    <property type="entry name" value="Plant lipid-transfer and hydrophobic proteins"/>
    <property type="match status" value="1"/>
</dbReference>
<dbReference type="Pfam" id="PF14368">
    <property type="entry name" value="LTP_2"/>
    <property type="match status" value="1"/>
</dbReference>
<feature type="signal peptide" evidence="6">
    <location>
        <begin position="1"/>
        <end position="33"/>
    </location>
</feature>
<feature type="compositionally biased region" description="Low complexity" evidence="5">
    <location>
        <begin position="166"/>
        <end position="185"/>
    </location>
</feature>
<dbReference type="OrthoDB" id="677526at2759"/>
<dbReference type="GeneID" id="109718473"/>
<dbReference type="InterPro" id="IPR016140">
    <property type="entry name" value="Bifunc_inhib/LTP/seed_store"/>
</dbReference>
<reference evidence="9" key="2">
    <citation type="submission" date="2025-08" db="UniProtKB">
        <authorList>
            <consortium name="RefSeq"/>
        </authorList>
    </citation>
    <scope>IDENTIFICATION</scope>
    <source>
        <tissue evidence="9">Leaf</tissue>
    </source>
</reference>
<dbReference type="CDD" id="cd00010">
    <property type="entry name" value="AAI_LTSS"/>
    <property type="match status" value="1"/>
</dbReference>
<dbReference type="InterPro" id="IPR043325">
    <property type="entry name" value="LTSS"/>
</dbReference>
<keyword evidence="3" id="KW-1015">Disulfide bond</keyword>
<dbReference type="Proteomes" id="UP000515123">
    <property type="component" value="Linkage group 12"/>
</dbReference>
<evidence type="ECO:0000259" key="7">
    <source>
        <dbReference type="SMART" id="SM00499"/>
    </source>
</evidence>
<evidence type="ECO:0000256" key="4">
    <source>
        <dbReference type="ARBA" id="ARBA00023180"/>
    </source>
</evidence>
<feature type="region of interest" description="Disordered" evidence="5">
    <location>
        <begin position="166"/>
        <end position="193"/>
    </location>
</feature>
<keyword evidence="8" id="KW-1185">Reference proteome</keyword>
<evidence type="ECO:0000256" key="2">
    <source>
        <dbReference type="ARBA" id="ARBA00022729"/>
    </source>
</evidence>
<dbReference type="SUPFAM" id="SSF47699">
    <property type="entry name" value="Bifunctional inhibitor/lipid-transfer protein/seed storage 2S albumin"/>
    <property type="match status" value="1"/>
</dbReference>
<dbReference type="PANTHER" id="PTHR33044">
    <property type="entry name" value="BIFUNCTIONAL INHIBITOR/LIPID-TRANSFER PROTEIN/SEED STORAGE 2S ALBUMIN SUPERFAMILY PROTEIN-RELATED"/>
    <property type="match status" value="1"/>
</dbReference>
<feature type="domain" description="Bifunctional inhibitor/plant lipid transfer protein/seed storage helical" evidence="7">
    <location>
        <begin position="37"/>
        <end position="116"/>
    </location>
</feature>
<accession>A0A6P5FWE7</accession>
<name>A0A6P5FWE7_ANACO</name>
<reference evidence="8" key="1">
    <citation type="journal article" date="2015" name="Nat. Genet.">
        <title>The pineapple genome and the evolution of CAM photosynthesis.</title>
        <authorList>
            <person name="Ming R."/>
            <person name="VanBuren R."/>
            <person name="Wai C.M."/>
            <person name="Tang H."/>
            <person name="Schatz M.C."/>
            <person name="Bowers J.E."/>
            <person name="Lyons E."/>
            <person name="Wang M.L."/>
            <person name="Chen J."/>
            <person name="Biggers E."/>
            <person name="Zhang J."/>
            <person name="Huang L."/>
            <person name="Zhang L."/>
            <person name="Miao W."/>
            <person name="Zhang J."/>
            <person name="Ye Z."/>
            <person name="Miao C."/>
            <person name="Lin Z."/>
            <person name="Wang H."/>
            <person name="Zhou H."/>
            <person name="Yim W.C."/>
            <person name="Priest H.D."/>
            <person name="Zheng C."/>
            <person name="Woodhouse M."/>
            <person name="Edger P.P."/>
            <person name="Guyot R."/>
            <person name="Guo H.B."/>
            <person name="Guo H."/>
            <person name="Zheng G."/>
            <person name="Singh R."/>
            <person name="Sharma A."/>
            <person name="Min X."/>
            <person name="Zheng Y."/>
            <person name="Lee H."/>
            <person name="Gurtowski J."/>
            <person name="Sedlazeck F.J."/>
            <person name="Harkess A."/>
            <person name="McKain M.R."/>
            <person name="Liao Z."/>
            <person name="Fang J."/>
            <person name="Liu J."/>
            <person name="Zhang X."/>
            <person name="Zhang Q."/>
            <person name="Hu W."/>
            <person name="Qin Y."/>
            <person name="Wang K."/>
            <person name="Chen L.Y."/>
            <person name="Shirley N."/>
            <person name="Lin Y.R."/>
            <person name="Liu L.Y."/>
            <person name="Hernandez A.G."/>
            <person name="Wright C.L."/>
            <person name="Bulone V."/>
            <person name="Tuskan G.A."/>
            <person name="Heath K."/>
            <person name="Zee F."/>
            <person name="Moore P.H."/>
            <person name="Sunkar R."/>
            <person name="Leebens-Mack J.H."/>
            <person name="Mockler T."/>
            <person name="Bennetzen J.L."/>
            <person name="Freeling M."/>
            <person name="Sankoff D."/>
            <person name="Paterson A.H."/>
            <person name="Zhu X."/>
            <person name="Yang X."/>
            <person name="Smith J.A."/>
            <person name="Cushman J.C."/>
            <person name="Paull R.E."/>
            <person name="Yu Q."/>
        </authorList>
    </citation>
    <scope>NUCLEOTIDE SEQUENCE [LARGE SCALE GENOMIC DNA]</scope>
    <source>
        <strain evidence="8">cv. F153</strain>
    </source>
</reference>
<dbReference type="SMART" id="SM00499">
    <property type="entry name" value="AAI"/>
    <property type="match status" value="1"/>
</dbReference>
<evidence type="ECO:0000256" key="1">
    <source>
        <dbReference type="ARBA" id="ARBA00009748"/>
    </source>
</evidence>
<evidence type="ECO:0000313" key="9">
    <source>
        <dbReference type="RefSeq" id="XP_020100319.1"/>
    </source>
</evidence>